<feature type="compositionally biased region" description="Polar residues" evidence="7">
    <location>
        <begin position="854"/>
        <end position="869"/>
    </location>
</feature>
<evidence type="ECO:0000256" key="7">
    <source>
        <dbReference type="SAM" id="MobiDB-lite"/>
    </source>
</evidence>
<dbReference type="EMBL" id="ML991782">
    <property type="protein sequence ID" value="KAF2237064.1"/>
    <property type="molecule type" value="Genomic_DNA"/>
</dbReference>
<dbReference type="AlphaFoldDB" id="A0A6A6HG24"/>
<feature type="region of interest" description="Disordered" evidence="7">
    <location>
        <begin position="788"/>
        <end position="1036"/>
    </location>
</feature>
<feature type="compositionally biased region" description="Pro residues" evidence="7">
    <location>
        <begin position="975"/>
        <end position="987"/>
    </location>
</feature>
<name>A0A6A6HG24_VIRVR</name>
<feature type="compositionally biased region" description="Low complexity" evidence="7">
    <location>
        <begin position="944"/>
        <end position="954"/>
    </location>
</feature>
<gene>
    <name evidence="9" type="ORF">EV356DRAFT_42725</name>
</gene>
<evidence type="ECO:0000256" key="4">
    <source>
        <dbReference type="ARBA" id="ARBA00022753"/>
    </source>
</evidence>
<evidence type="ECO:0000256" key="1">
    <source>
        <dbReference type="ARBA" id="ARBA00004177"/>
    </source>
</evidence>
<accession>A0A6A6HG24</accession>
<dbReference type="Pfam" id="PF13949">
    <property type="entry name" value="ALIX_LYPXL_bnd"/>
    <property type="match status" value="1"/>
</dbReference>
<dbReference type="CDD" id="cd09237">
    <property type="entry name" value="V_ScBro1_like"/>
    <property type="match status" value="1"/>
</dbReference>
<dbReference type="PROSITE" id="PS51180">
    <property type="entry name" value="BRO1"/>
    <property type="match status" value="1"/>
</dbReference>
<proteinExistence type="predicted"/>
<feature type="domain" description="BRO1" evidence="8">
    <location>
        <begin position="5"/>
        <end position="407"/>
    </location>
</feature>
<dbReference type="CDD" id="cd09242">
    <property type="entry name" value="BRO1_ScBro1_like"/>
    <property type="match status" value="1"/>
</dbReference>
<organism evidence="9 10">
    <name type="scientific">Viridothelium virens</name>
    <name type="common">Speckled blister lichen</name>
    <name type="synonym">Trypethelium virens</name>
    <dbReference type="NCBI Taxonomy" id="1048519"/>
    <lineage>
        <taxon>Eukaryota</taxon>
        <taxon>Fungi</taxon>
        <taxon>Dikarya</taxon>
        <taxon>Ascomycota</taxon>
        <taxon>Pezizomycotina</taxon>
        <taxon>Dothideomycetes</taxon>
        <taxon>Dothideomycetes incertae sedis</taxon>
        <taxon>Trypetheliales</taxon>
        <taxon>Trypetheliaceae</taxon>
        <taxon>Viridothelium</taxon>
    </lineage>
</organism>
<feature type="compositionally biased region" description="Pro residues" evidence="7">
    <location>
        <begin position="930"/>
        <end position="943"/>
    </location>
</feature>
<evidence type="ECO:0000313" key="9">
    <source>
        <dbReference type="EMBL" id="KAF2237064.1"/>
    </source>
</evidence>
<evidence type="ECO:0000256" key="6">
    <source>
        <dbReference type="SAM" id="Coils"/>
    </source>
</evidence>
<dbReference type="Proteomes" id="UP000800092">
    <property type="component" value="Unassembled WGS sequence"/>
</dbReference>
<protein>
    <recommendedName>
        <fullName evidence="5">BRO domain-containing protein 1</fullName>
    </recommendedName>
</protein>
<feature type="region of interest" description="Disordered" evidence="7">
    <location>
        <begin position="564"/>
        <end position="588"/>
    </location>
</feature>
<dbReference type="InterPro" id="IPR025304">
    <property type="entry name" value="ALIX_V_dom"/>
</dbReference>
<evidence type="ECO:0000256" key="2">
    <source>
        <dbReference type="ARBA" id="ARBA00004496"/>
    </source>
</evidence>
<feature type="compositionally biased region" description="Polar residues" evidence="7">
    <location>
        <begin position="796"/>
        <end position="827"/>
    </location>
</feature>
<dbReference type="PANTHER" id="PTHR23030">
    <property type="entry name" value="PCD6 INTERACTING PROTEIN-RELATED"/>
    <property type="match status" value="1"/>
</dbReference>
<sequence length="1036" mass="115786">MMQAPMLSSPLKQTNEIDWIAPLKGYIRQTYGDDPERYAEECATLNRLRQDMRGAGKDSAAGRDLLYRYYGQLELLDLRFPVDENHIKISFTWFDAFTHKPTSQYSLAYEKASIIFNISAVLSCHAAHQNRHEDSGLKTAYHSFQASAGMFTYINENFLHAPSTDLSRETVKTLITVMLAQGQEVFLEKQIADGKKVGLLAKLASQAAYLYSQAVEGVQENVTKAIFEKVWSLVTQIKVNYMSALAQYYQALADDDANSHGAAICRLQVAESQAKDANRMANSFPSSVPSNSNLSSETGPILADMTKRHLANIQEKLAELIKDNDFIYHQPIPAEPSLQSIPKLPAAKAIPVSELYQGQDIQRIIGPDIFQKIVPMSVTESASLYDEEKAKLVRAESERCEVANDEMAASLDYLKLPGSLNILKGGQDQENVVEDEFRKWCEDVAGHEAFGEAFDHLTKDKSDVASLLDQSMKSLDMEESVCEKMRSKYGADWTQQPSSRLTATLRNDIRNYRGAIDEASTSDAQLFGTFRQYESDFDEMRSAGETDEADVLYQRAMIKAGAARGKDKAGTPSATEGNLLDEDYSDSGPSVAEQISKVEELMRKLNLIKKERMQVLKDLKDKVHNDDISNVLILNKRSITNQEQQLFKAELEKFRPHQTRLLQATHKQSSLMKDLTKTYSDLLQDKRVRSEQNKYENFSKQRSSVMTKYRKIYQAFNDLIQGLLRAQSFYSEMKETVESLHKNVETFVNNRRSEGGQLLSAIENAKANAGGVQADRERERLKELMERMSMDPSRSPGGQSQTSSQRPPSLPHSNSYNSSYTAATTPPITSPRYPSVKSPSQYAQSPPVPHGHQHTFSQSTTNSNGSYQASPPRRESYQHSLSSIPSREPYNPNTYGQISPPATQQYFNPPPPQMQNPYSYQQQQQQQTPTPQPNPYQPPPPSQHPSHNPPLTHTPQPPPQQQPGQHQLQYVPQGYVPPPPPPGPPPSQDFAALTASSYPSGPGGWAQSGQRREAAKHAQAQQAGSGDPWAGLSGWK</sequence>
<dbReference type="InterPro" id="IPR004328">
    <property type="entry name" value="BRO1_dom"/>
</dbReference>
<keyword evidence="6" id="KW-0175">Coiled coil</keyword>
<dbReference type="Gene3D" id="1.20.140.50">
    <property type="entry name" value="alix/aip1 like domains"/>
    <property type="match status" value="1"/>
</dbReference>
<dbReference type="InterPro" id="IPR038499">
    <property type="entry name" value="BRO1_sf"/>
</dbReference>
<dbReference type="PANTHER" id="PTHR23030:SF30">
    <property type="entry name" value="TYROSINE-PROTEIN PHOSPHATASE NON-RECEPTOR TYPE 23"/>
    <property type="match status" value="1"/>
</dbReference>
<dbReference type="Gene3D" id="1.20.120.560">
    <property type="entry name" value="alix/aip1 in complex with the ypdl late domain"/>
    <property type="match status" value="1"/>
</dbReference>
<evidence type="ECO:0000313" key="10">
    <source>
        <dbReference type="Proteomes" id="UP000800092"/>
    </source>
</evidence>
<reference evidence="9" key="1">
    <citation type="journal article" date="2020" name="Stud. Mycol.">
        <title>101 Dothideomycetes genomes: a test case for predicting lifestyles and emergence of pathogens.</title>
        <authorList>
            <person name="Haridas S."/>
            <person name="Albert R."/>
            <person name="Binder M."/>
            <person name="Bloem J."/>
            <person name="Labutti K."/>
            <person name="Salamov A."/>
            <person name="Andreopoulos B."/>
            <person name="Baker S."/>
            <person name="Barry K."/>
            <person name="Bills G."/>
            <person name="Bluhm B."/>
            <person name="Cannon C."/>
            <person name="Castanera R."/>
            <person name="Culley D."/>
            <person name="Daum C."/>
            <person name="Ezra D."/>
            <person name="Gonzalez J."/>
            <person name="Henrissat B."/>
            <person name="Kuo A."/>
            <person name="Liang C."/>
            <person name="Lipzen A."/>
            <person name="Lutzoni F."/>
            <person name="Magnuson J."/>
            <person name="Mondo S."/>
            <person name="Nolan M."/>
            <person name="Ohm R."/>
            <person name="Pangilinan J."/>
            <person name="Park H.-J."/>
            <person name="Ramirez L."/>
            <person name="Alfaro M."/>
            <person name="Sun H."/>
            <person name="Tritt A."/>
            <person name="Yoshinaga Y."/>
            <person name="Zwiers L.-H."/>
            <person name="Turgeon B."/>
            <person name="Goodwin S."/>
            <person name="Spatafora J."/>
            <person name="Crous P."/>
            <person name="Grigoriev I."/>
        </authorList>
    </citation>
    <scope>NUCLEOTIDE SEQUENCE</scope>
    <source>
        <strain evidence="9">Tuck. ex Michener</strain>
    </source>
</reference>
<comment type="subcellular location">
    <subcellularLocation>
        <location evidence="2">Cytoplasm</location>
    </subcellularLocation>
    <subcellularLocation>
        <location evidence="1">Endosome</location>
    </subcellularLocation>
</comment>
<evidence type="ECO:0000256" key="3">
    <source>
        <dbReference type="ARBA" id="ARBA00022490"/>
    </source>
</evidence>
<dbReference type="Pfam" id="PF03097">
    <property type="entry name" value="BRO1"/>
    <property type="match status" value="1"/>
</dbReference>
<dbReference type="GO" id="GO:0043328">
    <property type="term" value="P:protein transport to vacuole involved in ubiquitin-dependent protein catabolic process via the multivesicular body sorting pathway"/>
    <property type="evidence" value="ECO:0007669"/>
    <property type="project" value="TreeGrafter"/>
</dbReference>
<dbReference type="Gene3D" id="1.25.40.280">
    <property type="entry name" value="alix/aip1 like domains"/>
    <property type="match status" value="1"/>
</dbReference>
<evidence type="ECO:0000259" key="8">
    <source>
        <dbReference type="PROSITE" id="PS51180"/>
    </source>
</evidence>
<evidence type="ECO:0000256" key="5">
    <source>
        <dbReference type="ARBA" id="ARBA00041284"/>
    </source>
</evidence>
<dbReference type="GO" id="GO:0005768">
    <property type="term" value="C:endosome"/>
    <property type="evidence" value="ECO:0007669"/>
    <property type="project" value="UniProtKB-SubCell"/>
</dbReference>
<feature type="coiled-coil region" evidence="6">
    <location>
        <begin position="591"/>
        <end position="618"/>
    </location>
</feature>
<dbReference type="SMART" id="SM01041">
    <property type="entry name" value="BRO1"/>
    <property type="match status" value="1"/>
</dbReference>
<feature type="compositionally biased region" description="Low complexity" evidence="7">
    <location>
        <begin position="915"/>
        <end position="929"/>
    </location>
</feature>
<keyword evidence="3" id="KW-0963">Cytoplasm</keyword>
<keyword evidence="4" id="KW-0967">Endosome</keyword>
<feature type="compositionally biased region" description="Polar residues" evidence="7">
    <location>
        <begin position="878"/>
        <end position="903"/>
    </location>
</feature>
<feature type="compositionally biased region" description="Low complexity" evidence="7">
    <location>
        <begin position="962"/>
        <end position="974"/>
    </location>
</feature>
<keyword evidence="10" id="KW-1185">Reference proteome</keyword>
<dbReference type="OrthoDB" id="2141925at2759"/>